<keyword evidence="18 29" id="KW-1133">Transmembrane helix</keyword>
<dbReference type="CDD" id="cd16020">
    <property type="entry name" value="GPI_EPT_1"/>
    <property type="match status" value="1"/>
</dbReference>
<dbReference type="EMBL" id="WWBZ02000022">
    <property type="protein sequence ID" value="KAF4307741.1"/>
    <property type="molecule type" value="Genomic_DNA"/>
</dbReference>
<sequence length="1984" mass="219161">MTARGNFFLPLANIANPKFAIQRQLFARSERVKGIDFHPTEPWVLTTLYSGHCHIWSYETQAIVKTFELTDVPVRAGRFIARKNWIVCGSDDFQLRVYNYNTSEKITSFEAHPDYIRAICVHPTQPFVLTASDDMTIKLWDWERGWKCVQVFEGHAHYVMGLAINPKDTNTFASACLDRTVKIWSLGSATPNFTLEAHETKGVNHVDYYPQSDKPYLLTTSDDRTVKVWDYTTKAQIATLEGHTSNVSFAIYHPELPVIISGSEDGTVKIWHANTYRLEQSLNYGLERAWCVSYQRGKQGVAVGFDDGAVVVKMGREEPAVSMDASGKIIWAKHSEILTSVIKGGDKTLKDGDRLTLPSKDLGSTEIYPQSLMHSPNGRFVAVCGDGEYIIYTALALRNQAFGSALDFAWASKENDKDYAIRESGTSVKIFRNFKEKGSGGLNVGFQADGLSGGTLLGVKGQGGIGFFDWESGQLVRRIEVEPKNVYWSENGELVALACDDTYYVLRFSRENYVAALQAGEVDEDGVEAAFEVITDINESVRTGQWVGDCFVYTNSANRLNYLVGDQVYTISHFDTPIYTLGYLPRDGRVYICDKDVTVMSYALSLSVIEYQTLVLRGELETAMEMLEDIPQDQKNKIARFLEGQGFKEEALDVATDPEHRFDLALGLGKLDVALELAKEVNVEHKWKTVGDAALTAWDLKLAEECFTHAKDMGSLLLLYSSSSNAAGLRKLAELAQESSSHNIAFSCLWQVGDVDGCIELLTKTGRTPEAVLFAQTYKPSRAPALVKEWKQGLEKESKGKVARLLGQPSSADEEGDPDMFPEWDEWLKLEKEGGSVKLVDVDEEEEEAGEVEVENAADDVDVDGESPAEEAEAEEAEKQNCGSTGSRRIRQRVKGMLADRLPMRTIVPLACRGDVGLGGLAYIYPCRYTLSVKTPRVQSPPLHEETRRSFTAAMARLGRRGFLAIAVVFHLVYLYSIFDIYFVSPIVNGMCEYSLDVREPPAKRLVLFVGDGLRADKAFQYFKDPSPADPNSAEAQELRPLAPFLRSRVLSHGTFGVSHTRVPTESRPGHVALIAGLYEDVSAVTTGWKLNPVNFDSVFNRSQHTWSWGSPDILPMFEQGAVPGRVDADMYGAEAEDFSKDATHLDTWVFERVKGLFREAKTNATLNQELKQGKNVFFLHLLGLDTNGHSFRPYSKEYLHNIKVVDQGVKEITELIEDFYGDGKTAFVFTADHGMSDWGSHGDGHPDNTRTPLIAWGSGVAPPVKSTDGIAPGHEDGFSLDWNLNHIQRNDVAQADIAALMAYLVGIPFPVNSVGELPLAYLNADAATKAEALLVNAKEILEMYHVKEEQKKSTELRYRPFSAFSGSAENSVEHRIARIRESIDSGRADDAIEQCTELIKLGLEGLRYLQTYDWLFLRALVTLGYLGWMAFAITTVIDLHVLHGKTETKRETVSTVIFSSIGVALFSVLLAQRSRWTYYCYAVFPVMFWEEVYARRAVLKTGKDVLFEHVKTPGDKFGLVVKFLASIGLLEAIVQSYFYREVFTISYVLATFWPFFYGMGFIKQNLLVVATWVLSCCMMSVFTLLHPNKVEDLNLILIGGFLMFTVGALYIVFEKSIIAQSSATKKGLASPKADALSRTILGTQVGLIALAMLVTKSSVASLQARKGLPLGSQVVGWVVLVASLIVPFLHGLAPNNHYIHRLVVIFLTFSPIFIILTISYEGLFYFAFCMTLVTWVRLEHRISHHTTAKNANGAASSPAALQSPTSELNPLAPALASAQTRLDSLRTGDYRSLTLADVRTALFTFFLLQSAFFSTGNIASISSFSLDAVARLIPVFDPFSQGALLMFKILVPFAVLSANLGILNRRLGVAPSALFMVVMAVGDVMTVSFFWMVRDEGSWLDIGTSISHFCIASGLCVFVAALEGVSEVFVSGVEFGDVVSGAKGVANGVVEKLRDGVANGTVVVEEAVNGVVNGTTIGAADST</sequence>
<evidence type="ECO:0000256" key="14">
    <source>
        <dbReference type="ARBA" id="ARBA00022737"/>
    </source>
</evidence>
<dbReference type="GO" id="GO:0006506">
    <property type="term" value="P:GPI anchor biosynthetic process"/>
    <property type="evidence" value="ECO:0007669"/>
    <property type="project" value="UniProtKB-UniPathway"/>
</dbReference>
<evidence type="ECO:0000256" key="12">
    <source>
        <dbReference type="ARBA" id="ARBA00022679"/>
    </source>
</evidence>
<dbReference type="PROSITE" id="PS50294">
    <property type="entry name" value="WD_REPEATS_REGION"/>
    <property type="match status" value="3"/>
</dbReference>
<evidence type="ECO:0000256" key="16">
    <source>
        <dbReference type="ARBA" id="ARBA00022892"/>
    </source>
</evidence>
<keyword evidence="34" id="KW-1185">Reference proteome</keyword>
<accession>A0A8H4IV16</accession>
<feature type="transmembrane region" description="Helical" evidence="29">
    <location>
        <begin position="1636"/>
        <end position="1655"/>
    </location>
</feature>
<keyword evidence="15" id="KW-0256">Endoplasmic reticulum</keyword>
<feature type="transmembrane region" description="Helical" evidence="29">
    <location>
        <begin position="1545"/>
        <end position="1563"/>
    </location>
</feature>
<dbReference type="GO" id="GO:0016192">
    <property type="term" value="P:vesicle-mediated transport"/>
    <property type="evidence" value="ECO:0007669"/>
    <property type="project" value="UniProtKB-KW"/>
</dbReference>
<evidence type="ECO:0000256" key="28">
    <source>
        <dbReference type="SAM" id="MobiDB-lite"/>
    </source>
</evidence>
<keyword evidence="11 27" id="KW-0853">WD repeat</keyword>
<evidence type="ECO:0000256" key="20">
    <source>
        <dbReference type="ARBA" id="ARBA00023136"/>
    </source>
</evidence>
<comment type="caution">
    <text evidence="33">The sequence shown here is derived from an EMBL/GenBank/DDBJ whole genome shotgun (WGS) entry which is preliminary data.</text>
</comment>
<feature type="transmembrane region" description="Helical" evidence="29">
    <location>
        <begin position="963"/>
        <end position="984"/>
    </location>
</feature>
<feature type="transmembrane region" description="Helical" evidence="29">
    <location>
        <begin position="1700"/>
        <end position="1717"/>
    </location>
</feature>
<evidence type="ECO:0000256" key="3">
    <source>
        <dbReference type="ARBA" id="ARBA00004477"/>
    </source>
</evidence>
<dbReference type="InterPro" id="IPR037671">
    <property type="entry name" value="PIGN_N"/>
</dbReference>
<dbReference type="GO" id="GO:0051377">
    <property type="term" value="F:mannose-ethanolamine phosphotransferase activity"/>
    <property type="evidence" value="ECO:0007669"/>
    <property type="project" value="InterPro"/>
</dbReference>
<dbReference type="Pfam" id="PF01663">
    <property type="entry name" value="Phosphodiest"/>
    <property type="match status" value="1"/>
</dbReference>
<evidence type="ECO:0000256" key="18">
    <source>
        <dbReference type="ARBA" id="ARBA00022989"/>
    </source>
</evidence>
<dbReference type="FunFam" id="2.130.10.10:FF:000016">
    <property type="entry name" value="Coatomer alpha subunit, putative"/>
    <property type="match status" value="1"/>
</dbReference>
<evidence type="ECO:0000259" key="31">
    <source>
        <dbReference type="Pfam" id="PF04987"/>
    </source>
</evidence>
<evidence type="ECO:0000256" key="4">
    <source>
        <dbReference type="ARBA" id="ARBA00004687"/>
    </source>
</evidence>
<dbReference type="Gene3D" id="1.25.40.470">
    <property type="match status" value="1"/>
</dbReference>
<keyword evidence="17" id="KW-0653">Protein transport</keyword>
<feature type="transmembrane region" description="Helical" evidence="29">
    <location>
        <begin position="1802"/>
        <end position="1823"/>
    </location>
</feature>
<feature type="repeat" description="WD" evidence="27">
    <location>
        <begin position="240"/>
        <end position="281"/>
    </location>
</feature>
<proteinExistence type="inferred from homology"/>
<evidence type="ECO:0000256" key="7">
    <source>
        <dbReference type="ARBA" id="ARBA00020831"/>
    </source>
</evidence>
<name>A0A8H4IV16_9PEZI</name>
<dbReference type="SUPFAM" id="SSF53649">
    <property type="entry name" value="Alkaline phosphatase-like"/>
    <property type="match status" value="1"/>
</dbReference>
<feature type="domain" description="GPI ethanolamine phosphate transferase 1 C-terminal" evidence="31">
    <location>
        <begin position="1405"/>
        <end position="1899"/>
    </location>
</feature>
<evidence type="ECO:0000256" key="9">
    <source>
        <dbReference type="ARBA" id="ARBA00022490"/>
    </source>
</evidence>
<keyword evidence="21" id="KW-0325">Glycoprotein</keyword>
<dbReference type="GO" id="GO:0005789">
    <property type="term" value="C:endoplasmic reticulum membrane"/>
    <property type="evidence" value="ECO:0007669"/>
    <property type="project" value="UniProtKB-SubCell"/>
</dbReference>
<keyword evidence="12" id="KW-0808">Transferase</keyword>
<feature type="transmembrane region" description="Helical" evidence="29">
    <location>
        <begin position="1906"/>
        <end position="1923"/>
    </location>
</feature>
<dbReference type="PRINTS" id="PR00320">
    <property type="entry name" value="GPROTEINBRPT"/>
</dbReference>
<feature type="transmembrane region" description="Helical" evidence="29">
    <location>
        <begin position="1520"/>
        <end position="1539"/>
    </location>
</feature>
<dbReference type="FunFam" id="3.40.720.10:FF:000015">
    <property type="entry name" value="GPI ethanolamine phosphate transferase 1"/>
    <property type="match status" value="1"/>
</dbReference>
<evidence type="ECO:0000256" key="27">
    <source>
        <dbReference type="PROSITE-ProRule" id="PRU00221"/>
    </source>
</evidence>
<evidence type="ECO:0000256" key="29">
    <source>
        <dbReference type="SAM" id="Phobius"/>
    </source>
</evidence>
<dbReference type="InterPro" id="IPR001680">
    <property type="entry name" value="WD40_rpt"/>
</dbReference>
<comment type="pathway">
    <text evidence="4">Glycolipid biosynthesis; glycosylphosphatidylinositol-anchor biosynthesis.</text>
</comment>
<dbReference type="GO" id="GO:0000139">
    <property type="term" value="C:Golgi membrane"/>
    <property type="evidence" value="ECO:0007669"/>
    <property type="project" value="UniProtKB-SubCell"/>
</dbReference>
<evidence type="ECO:0000256" key="15">
    <source>
        <dbReference type="ARBA" id="ARBA00022824"/>
    </source>
</evidence>
<feature type="domain" description="COPA/B second beta-propeller" evidence="30">
    <location>
        <begin position="334"/>
        <end position="594"/>
    </location>
</feature>
<dbReference type="InterPro" id="IPR017850">
    <property type="entry name" value="Alkaline_phosphatase_core_sf"/>
</dbReference>
<feature type="transmembrane region" description="Helical" evidence="29">
    <location>
        <begin position="1594"/>
        <end position="1615"/>
    </location>
</feature>
<dbReference type="GO" id="GO:0030117">
    <property type="term" value="C:membrane coat"/>
    <property type="evidence" value="ECO:0007669"/>
    <property type="project" value="InterPro"/>
</dbReference>
<comment type="similarity">
    <text evidence="5">Belongs to the PIGG/PIGN/PIGO family. PIGN subfamily.</text>
</comment>
<dbReference type="SUPFAM" id="SSF50978">
    <property type="entry name" value="WD40 repeat-like"/>
    <property type="match status" value="2"/>
</dbReference>
<dbReference type="InterPro" id="IPR007070">
    <property type="entry name" value="GPI_EtnP_transferase_1"/>
</dbReference>
<evidence type="ECO:0000256" key="26">
    <source>
        <dbReference type="ARBA" id="ARBA00032920"/>
    </source>
</evidence>
<dbReference type="GO" id="GO:0005198">
    <property type="term" value="F:structural molecule activity"/>
    <property type="evidence" value="ECO:0007669"/>
    <property type="project" value="InterPro"/>
</dbReference>
<evidence type="ECO:0000259" key="32">
    <source>
        <dbReference type="Pfam" id="PF23953"/>
    </source>
</evidence>
<evidence type="ECO:0000313" key="34">
    <source>
        <dbReference type="Proteomes" id="UP000572817"/>
    </source>
</evidence>
<dbReference type="Proteomes" id="UP000572817">
    <property type="component" value="Unassembled WGS sequence"/>
</dbReference>
<gene>
    <name evidence="33" type="ORF">GTA08_BOTSDO03659</name>
</gene>
<keyword evidence="13 29" id="KW-0812">Transmembrane</keyword>
<dbReference type="InterPro" id="IPR036322">
    <property type="entry name" value="WD40_repeat_dom_sf"/>
</dbReference>
<evidence type="ECO:0000313" key="33">
    <source>
        <dbReference type="EMBL" id="KAF4307741.1"/>
    </source>
</evidence>
<comment type="function">
    <text evidence="24">Ethanolamine phosphate transferase involved in glycosylphosphatidylinositol-anchor biosynthesis. Transfers ethanolamine phosphate to the first alpha-1,4-linked mannose of the glycosylphosphatidylinositol precursor of GPI-anchor.</text>
</comment>
<keyword evidence="9" id="KW-0963">Cytoplasm</keyword>
<comment type="function">
    <text evidence="25">The coatomer is a cytosolic protein complex that binds to dilysine motifs and reversibly associates with Golgi non-clathrin-coated vesicles, which further mediate biosynthetic protein transport from the ER, via the Golgi up to the trans Golgi network. Coatomer complex is required for budding from Golgi membranes, and is essential for the retrograde Golgi-to-ER transport of dilysine-tagged proteins.</text>
</comment>
<dbReference type="Pfam" id="PF04053">
    <property type="entry name" value="B-prop_COPA_B_2nd"/>
    <property type="match status" value="1"/>
</dbReference>
<evidence type="ECO:0000256" key="11">
    <source>
        <dbReference type="ARBA" id="ARBA00022574"/>
    </source>
</evidence>
<evidence type="ECO:0000256" key="25">
    <source>
        <dbReference type="ARBA" id="ARBA00025536"/>
    </source>
</evidence>
<dbReference type="InterPro" id="IPR015943">
    <property type="entry name" value="WD40/YVTN_repeat-like_dom_sf"/>
</dbReference>
<feature type="repeat" description="WD" evidence="27">
    <location>
        <begin position="152"/>
        <end position="194"/>
    </location>
</feature>
<evidence type="ECO:0000256" key="10">
    <source>
        <dbReference type="ARBA" id="ARBA00022502"/>
    </source>
</evidence>
<dbReference type="GO" id="GO:0006886">
    <property type="term" value="P:intracellular protein transport"/>
    <property type="evidence" value="ECO:0007669"/>
    <property type="project" value="InterPro"/>
</dbReference>
<dbReference type="GO" id="GO:0071555">
    <property type="term" value="P:cell wall organization"/>
    <property type="evidence" value="ECO:0007669"/>
    <property type="project" value="UniProtKB-KW"/>
</dbReference>
<dbReference type="PANTHER" id="PTHR12250:SF0">
    <property type="entry name" value="GPI ETHANOLAMINE PHOSPHATE TRANSFERASE 1"/>
    <property type="match status" value="1"/>
</dbReference>
<comment type="similarity">
    <text evidence="6">Belongs to the WD repeat COPB2 family.</text>
</comment>
<dbReference type="CDD" id="cd22947">
    <property type="entry name" value="Coatomer_WDAD_beta-like"/>
    <property type="match status" value="1"/>
</dbReference>
<evidence type="ECO:0000256" key="24">
    <source>
        <dbReference type="ARBA" id="ARBA00024850"/>
    </source>
</evidence>
<evidence type="ECO:0000256" key="2">
    <source>
        <dbReference type="ARBA" id="ARBA00004347"/>
    </source>
</evidence>
<feature type="transmembrane region" description="Helical" evidence="29">
    <location>
        <begin position="1675"/>
        <end position="1693"/>
    </location>
</feature>
<dbReference type="InterPro" id="IPR020472">
    <property type="entry name" value="WD40_PAC1"/>
</dbReference>
<evidence type="ECO:0000256" key="8">
    <source>
        <dbReference type="ARBA" id="ARBA00022448"/>
    </source>
</evidence>
<feature type="transmembrane region" description="Helical" evidence="29">
    <location>
        <begin position="1723"/>
        <end position="1739"/>
    </location>
</feature>
<dbReference type="InterPro" id="IPR002591">
    <property type="entry name" value="Phosphodiest/P_Trfase"/>
</dbReference>
<feature type="compositionally biased region" description="Acidic residues" evidence="28">
    <location>
        <begin position="843"/>
        <end position="876"/>
    </location>
</feature>
<dbReference type="PROSITE" id="PS50082">
    <property type="entry name" value="WD_REPEATS_2"/>
    <property type="match status" value="4"/>
</dbReference>
<evidence type="ECO:0000256" key="5">
    <source>
        <dbReference type="ARBA" id="ARBA00008400"/>
    </source>
</evidence>
<dbReference type="PANTHER" id="PTHR12250">
    <property type="entry name" value="PHOSPHATIDYLINOSITOL GLYCAN, CLASS N"/>
    <property type="match status" value="1"/>
</dbReference>
<dbReference type="Gene3D" id="2.130.10.10">
    <property type="entry name" value="YVTN repeat-like/Quinoprotein amine dehydrogenase"/>
    <property type="match status" value="1"/>
</dbReference>
<evidence type="ECO:0000256" key="23">
    <source>
        <dbReference type="ARBA" id="ARBA00023329"/>
    </source>
</evidence>
<dbReference type="SMART" id="SM00320">
    <property type="entry name" value="WD40"/>
    <property type="match status" value="6"/>
</dbReference>
<dbReference type="InterPro" id="IPR006692">
    <property type="entry name" value="Beta-prop_COPA/B_2nd"/>
</dbReference>
<comment type="subcellular location">
    <subcellularLocation>
        <location evidence="2">Cytoplasmic vesicle</location>
        <location evidence="2">COPI-coated vesicle membrane</location>
        <topology evidence="2">Peripheral membrane protein</topology>
        <orientation evidence="2">Cytoplasmic side</orientation>
    </subcellularLocation>
    <subcellularLocation>
        <location evidence="3">Endoplasmic reticulum membrane</location>
        <topology evidence="3">Multi-pass membrane protein</topology>
    </subcellularLocation>
    <subcellularLocation>
        <location evidence="1">Golgi apparatus membrane</location>
        <topology evidence="1">Peripheral membrane protein</topology>
        <orientation evidence="1">Cytoplasmic side</orientation>
    </subcellularLocation>
</comment>
<keyword evidence="23" id="KW-0968">Cytoplasmic vesicle</keyword>
<evidence type="ECO:0000256" key="6">
    <source>
        <dbReference type="ARBA" id="ARBA00010844"/>
    </source>
</evidence>
<feature type="repeat" description="WD" evidence="27">
    <location>
        <begin position="109"/>
        <end position="141"/>
    </location>
</feature>
<evidence type="ECO:0000256" key="19">
    <source>
        <dbReference type="ARBA" id="ARBA00023034"/>
    </source>
</evidence>
<feature type="repeat" description="WD" evidence="27">
    <location>
        <begin position="196"/>
        <end position="239"/>
    </location>
</feature>
<keyword evidence="19" id="KW-0333">Golgi apparatus</keyword>
<dbReference type="InterPro" id="IPR017852">
    <property type="entry name" value="GPI_EtnP_transferase_1_C"/>
</dbReference>
<keyword evidence="22" id="KW-0961">Cell wall biogenesis/degradation</keyword>
<keyword evidence="8" id="KW-0813">Transport</keyword>
<dbReference type="FunFam" id="1.25.40.470:FF:000001">
    <property type="entry name" value="Coatomer subunit beta"/>
    <property type="match status" value="1"/>
</dbReference>
<keyword evidence="20 29" id="KW-0472">Membrane</keyword>
<dbReference type="InterPro" id="IPR056176">
    <property type="entry name" value="TPR_COPA_B"/>
</dbReference>
<protein>
    <recommendedName>
        <fullName evidence="7">GPI ethanolamine phosphate transferase 1</fullName>
    </recommendedName>
    <alternativeName>
        <fullName evidence="26">Beta'-coat protein</fullName>
    </alternativeName>
</protein>
<dbReference type="GO" id="GO:0030663">
    <property type="term" value="C:COPI-coated vesicle membrane"/>
    <property type="evidence" value="ECO:0007669"/>
    <property type="project" value="UniProtKB-SubCell"/>
</dbReference>
<dbReference type="OrthoDB" id="10261470at2759"/>
<feature type="transmembrane region" description="Helical" evidence="29">
    <location>
        <begin position="1843"/>
        <end position="1863"/>
    </location>
</feature>
<dbReference type="Pfam" id="PF04987">
    <property type="entry name" value="PigN"/>
    <property type="match status" value="1"/>
</dbReference>
<reference evidence="33" key="1">
    <citation type="submission" date="2020-04" db="EMBL/GenBank/DDBJ databases">
        <title>Genome Assembly and Annotation of Botryosphaeria dothidea sdau 11-99, a Latent Pathogen of Apple Fruit Ring Rot in China.</title>
        <authorList>
            <person name="Yu C."/>
            <person name="Diao Y."/>
            <person name="Lu Q."/>
            <person name="Zhao J."/>
            <person name="Cui S."/>
            <person name="Peng C."/>
            <person name="He B."/>
            <person name="Liu H."/>
        </authorList>
    </citation>
    <scope>NUCLEOTIDE SEQUENCE [LARGE SCALE GENOMIC DNA]</scope>
    <source>
        <strain evidence="33">Sdau11-99</strain>
    </source>
</reference>
<keyword evidence="16" id="KW-0931">ER-Golgi transport</keyword>
<feature type="domain" description="COPA/B TPR" evidence="32">
    <location>
        <begin position="611"/>
        <end position="791"/>
    </location>
</feature>
<evidence type="ECO:0000256" key="13">
    <source>
        <dbReference type="ARBA" id="ARBA00022692"/>
    </source>
</evidence>
<feature type="transmembrane region" description="Helical" evidence="29">
    <location>
        <begin position="1416"/>
        <end position="1442"/>
    </location>
</feature>
<feature type="region of interest" description="Disordered" evidence="28">
    <location>
        <begin position="799"/>
        <end position="820"/>
    </location>
</feature>
<evidence type="ECO:0000256" key="22">
    <source>
        <dbReference type="ARBA" id="ARBA00023316"/>
    </source>
</evidence>
<dbReference type="CDD" id="cd00200">
    <property type="entry name" value="WD40"/>
    <property type="match status" value="1"/>
</dbReference>
<evidence type="ECO:0000256" key="17">
    <source>
        <dbReference type="ARBA" id="ARBA00022927"/>
    </source>
</evidence>
<organism evidence="33 34">
    <name type="scientific">Botryosphaeria dothidea</name>
    <dbReference type="NCBI Taxonomy" id="55169"/>
    <lineage>
        <taxon>Eukaryota</taxon>
        <taxon>Fungi</taxon>
        <taxon>Dikarya</taxon>
        <taxon>Ascomycota</taxon>
        <taxon>Pezizomycotina</taxon>
        <taxon>Dothideomycetes</taxon>
        <taxon>Dothideomycetes incertae sedis</taxon>
        <taxon>Botryosphaeriales</taxon>
        <taxon>Botryosphaeriaceae</taxon>
        <taxon>Botryosphaeria</taxon>
    </lineage>
</organism>
<evidence type="ECO:0000256" key="1">
    <source>
        <dbReference type="ARBA" id="ARBA00004255"/>
    </source>
</evidence>
<evidence type="ECO:0000259" key="30">
    <source>
        <dbReference type="Pfam" id="PF04053"/>
    </source>
</evidence>
<feature type="transmembrane region" description="Helical" evidence="29">
    <location>
        <begin position="1454"/>
        <end position="1471"/>
    </location>
</feature>
<feature type="transmembrane region" description="Helical" evidence="29">
    <location>
        <begin position="1570"/>
        <end position="1588"/>
    </location>
</feature>
<dbReference type="UniPathway" id="UPA00196"/>
<keyword evidence="10" id="KW-0337">GPI-anchor biosynthesis</keyword>
<dbReference type="Pfam" id="PF23953">
    <property type="entry name" value="TPR_COPA_B"/>
    <property type="match status" value="1"/>
</dbReference>
<keyword evidence="14" id="KW-0677">Repeat</keyword>
<dbReference type="Pfam" id="PF00400">
    <property type="entry name" value="WD40"/>
    <property type="match status" value="4"/>
</dbReference>
<evidence type="ECO:0000256" key="21">
    <source>
        <dbReference type="ARBA" id="ARBA00023180"/>
    </source>
</evidence>
<dbReference type="Gene3D" id="3.40.720.10">
    <property type="entry name" value="Alkaline Phosphatase, subunit A"/>
    <property type="match status" value="1"/>
</dbReference>
<feature type="transmembrane region" description="Helical" evidence="29">
    <location>
        <begin position="1875"/>
        <end position="1894"/>
    </location>
</feature>
<feature type="region of interest" description="Disordered" evidence="28">
    <location>
        <begin position="843"/>
        <end position="887"/>
    </location>
</feature>